<evidence type="ECO:0000313" key="1">
    <source>
        <dbReference type="EMBL" id="TKR94749.1"/>
    </source>
</evidence>
<proteinExistence type="predicted"/>
<reference evidence="1 2" key="2">
    <citation type="journal article" date="2019" name="G3 (Bethesda)">
        <title>Hybrid Assembly of the Genome of the Entomopathogenic Nematode Steinernema carpocapsae Identifies the X-Chromosome.</title>
        <authorList>
            <person name="Serra L."/>
            <person name="Macchietto M."/>
            <person name="Macias-Munoz A."/>
            <person name="McGill C.J."/>
            <person name="Rodriguez I.M."/>
            <person name="Rodriguez B."/>
            <person name="Murad R."/>
            <person name="Mortazavi A."/>
        </authorList>
    </citation>
    <scope>NUCLEOTIDE SEQUENCE [LARGE SCALE GENOMIC DNA]</scope>
    <source>
        <strain evidence="1 2">ALL</strain>
    </source>
</reference>
<keyword evidence="2" id="KW-1185">Reference proteome</keyword>
<protein>
    <submittedName>
        <fullName evidence="1">Uncharacterized protein</fullName>
    </submittedName>
</protein>
<organism evidence="1 2">
    <name type="scientific">Steinernema carpocapsae</name>
    <name type="common">Entomopathogenic nematode</name>
    <dbReference type="NCBI Taxonomy" id="34508"/>
    <lineage>
        <taxon>Eukaryota</taxon>
        <taxon>Metazoa</taxon>
        <taxon>Ecdysozoa</taxon>
        <taxon>Nematoda</taxon>
        <taxon>Chromadorea</taxon>
        <taxon>Rhabditida</taxon>
        <taxon>Tylenchina</taxon>
        <taxon>Panagrolaimomorpha</taxon>
        <taxon>Strongyloidoidea</taxon>
        <taxon>Steinernematidae</taxon>
        <taxon>Steinernema</taxon>
    </lineage>
</organism>
<reference evidence="1 2" key="1">
    <citation type="journal article" date="2015" name="Genome Biol.">
        <title>Comparative genomics of Steinernema reveals deeply conserved gene regulatory networks.</title>
        <authorList>
            <person name="Dillman A.R."/>
            <person name="Macchietto M."/>
            <person name="Porter C.F."/>
            <person name="Rogers A."/>
            <person name="Williams B."/>
            <person name="Antoshechkin I."/>
            <person name="Lee M.M."/>
            <person name="Goodwin Z."/>
            <person name="Lu X."/>
            <person name="Lewis E.E."/>
            <person name="Goodrich-Blair H."/>
            <person name="Stock S.P."/>
            <person name="Adams B.J."/>
            <person name="Sternberg P.W."/>
            <person name="Mortazavi A."/>
        </authorList>
    </citation>
    <scope>NUCLEOTIDE SEQUENCE [LARGE SCALE GENOMIC DNA]</scope>
    <source>
        <strain evidence="1 2">ALL</strain>
    </source>
</reference>
<evidence type="ECO:0000313" key="2">
    <source>
        <dbReference type="Proteomes" id="UP000298663"/>
    </source>
</evidence>
<comment type="caution">
    <text evidence="1">The sequence shown here is derived from an EMBL/GenBank/DDBJ whole genome shotgun (WGS) entry which is preliminary data.</text>
</comment>
<dbReference type="AlphaFoldDB" id="A0A4U5PE34"/>
<accession>A0A4U5PE34</accession>
<gene>
    <name evidence="1" type="ORF">L596_009000</name>
</gene>
<dbReference type="Proteomes" id="UP000298663">
    <property type="component" value="Unassembled WGS sequence"/>
</dbReference>
<sequence>MKLIPSKLKFWSRNMKKNVAKYPKLKTTATFSSFEELEAHMEQKSQAVRVKICKATQILIVEPKKSFLSRSQSNSDCSQTNHQERKLSAYEEVLLDLPENQRCAYEFANFGQKRSEQEKIMAEKQRRDERAVEDHRIQMEILNVLAQDQRRLHSLV</sequence>
<dbReference type="EMBL" id="AZBU02000002">
    <property type="protein sequence ID" value="TKR94749.1"/>
    <property type="molecule type" value="Genomic_DNA"/>
</dbReference>
<name>A0A4U5PE34_STECR</name>